<comment type="caution">
    <text evidence="1">The sequence shown here is derived from an EMBL/GenBank/DDBJ whole genome shotgun (WGS) entry which is preliminary data.</text>
</comment>
<dbReference type="EMBL" id="PJMY01000003">
    <property type="protein sequence ID" value="PKV94009.1"/>
    <property type="molecule type" value="Genomic_DNA"/>
</dbReference>
<name>A0A2N3WJG8_9PSEU</name>
<evidence type="ECO:0000313" key="2">
    <source>
        <dbReference type="Proteomes" id="UP000233750"/>
    </source>
</evidence>
<accession>A0A2N3WJG8</accession>
<evidence type="ECO:0000313" key="1">
    <source>
        <dbReference type="EMBL" id="PKV94009.1"/>
    </source>
</evidence>
<sequence>MRADVRKPGRQVDPGPVICRKLPDHSNANLLETGRNSSLDFTVPLSHWRLSQGVRLIMSVRICFDCLNNPVADGPFVATEVNRRQLLKNCRQLRPSPRTCSDQYDRQIPADRRAYVYQQTRRRTCIVGQHGDERNAPTEYLAQRPAERPWRQIRPANRAESGLPKQVLDSVNLDTRGCGEKHPITGLARRLHRVSLGWSPCRPCDDHLRTQPSPVTWWRYRCPSLPSFWTISATPRHMATQTGRVGRI</sequence>
<dbReference type="Proteomes" id="UP000233750">
    <property type="component" value="Unassembled WGS sequence"/>
</dbReference>
<gene>
    <name evidence="1" type="ORF">ATK30_4875</name>
</gene>
<dbReference type="AlphaFoldDB" id="A0A2N3WJG8"/>
<keyword evidence="2" id="KW-1185">Reference proteome</keyword>
<reference evidence="1 2" key="1">
    <citation type="submission" date="2017-12" db="EMBL/GenBank/DDBJ databases">
        <title>Sequencing the genomes of 1000 Actinobacteria strains.</title>
        <authorList>
            <person name="Klenk H.-P."/>
        </authorList>
    </citation>
    <scope>NUCLEOTIDE SEQUENCE [LARGE SCALE GENOMIC DNA]</scope>
    <source>
        <strain evidence="1 2">DSM 45165</strain>
    </source>
</reference>
<protein>
    <submittedName>
        <fullName evidence="1">Uncharacterized protein</fullName>
    </submittedName>
</protein>
<organism evidence="1 2">
    <name type="scientific">Amycolatopsis echigonensis</name>
    <dbReference type="NCBI Taxonomy" id="2576905"/>
    <lineage>
        <taxon>Bacteria</taxon>
        <taxon>Bacillati</taxon>
        <taxon>Actinomycetota</taxon>
        <taxon>Actinomycetes</taxon>
        <taxon>Pseudonocardiales</taxon>
        <taxon>Pseudonocardiaceae</taxon>
        <taxon>Amycolatopsis</taxon>
    </lineage>
</organism>
<proteinExistence type="predicted"/>